<dbReference type="InterPro" id="IPR023393">
    <property type="entry name" value="START-like_dom_sf"/>
</dbReference>
<evidence type="ECO:0000313" key="4">
    <source>
        <dbReference type="Proteomes" id="UP000182124"/>
    </source>
</evidence>
<dbReference type="InterPro" id="IPR013538">
    <property type="entry name" value="ASHA1/2-like_C"/>
</dbReference>
<accession>A0A1G4VQY0</accession>
<dbReference type="eggNOG" id="COG3832">
    <property type="taxonomic scope" value="Bacteria"/>
</dbReference>
<dbReference type="STRING" id="329186.SAMN02927925_01592"/>
<dbReference type="SUPFAM" id="SSF55961">
    <property type="entry name" value="Bet v1-like"/>
    <property type="match status" value="1"/>
</dbReference>
<dbReference type="Proteomes" id="UP000182124">
    <property type="component" value="Unassembled WGS sequence"/>
</dbReference>
<proteinExistence type="inferred from homology"/>
<dbReference type="EMBL" id="FMTY01000003">
    <property type="protein sequence ID" value="SCX10556.1"/>
    <property type="molecule type" value="Genomic_DNA"/>
</dbReference>
<evidence type="ECO:0000256" key="1">
    <source>
        <dbReference type="ARBA" id="ARBA00006817"/>
    </source>
</evidence>
<reference evidence="3 4" key="1">
    <citation type="submission" date="2016-10" db="EMBL/GenBank/DDBJ databases">
        <authorList>
            <person name="de Groot N.N."/>
        </authorList>
    </citation>
    <scope>NUCLEOTIDE SEQUENCE [LARGE SCALE GENOMIC DNA]</scope>
    <source>
        <strain evidence="3 4">CGMCC 1.3801</strain>
    </source>
</reference>
<dbReference type="CDD" id="cd07814">
    <property type="entry name" value="SRPBCC_CalC_Aha1-like"/>
    <property type="match status" value="1"/>
</dbReference>
<comment type="similarity">
    <text evidence="1">Belongs to the AHA1 family.</text>
</comment>
<dbReference type="Gene3D" id="3.30.530.20">
    <property type="match status" value="1"/>
</dbReference>
<feature type="domain" description="Activator of Hsp90 ATPase homologue 1/2-like C-terminal" evidence="2">
    <location>
        <begin position="8"/>
        <end position="122"/>
    </location>
</feature>
<evidence type="ECO:0000259" key="2">
    <source>
        <dbReference type="Pfam" id="PF08327"/>
    </source>
</evidence>
<dbReference type="Pfam" id="PF08327">
    <property type="entry name" value="AHSA1"/>
    <property type="match status" value="1"/>
</dbReference>
<name>A0A1G4VQY0_9FLAO</name>
<protein>
    <submittedName>
        <fullName evidence="3">Activator of Hsp90 ATPase homolog 1-like protein</fullName>
    </submittedName>
</protein>
<dbReference type="AlphaFoldDB" id="A0A1G4VQY0"/>
<sequence>MQFSISINAPKEKVWQTLWNDDTYQKWTSVFSEGSKAVSDWKEGSRIHFLNENNDGMYSTIDKRVDNEIMNFKHIGNIKNGVELPLDATTESWSGSTENYTLKEANGVTTLTVEMDIVADYQDYFNEKFPIALNKVKELAEA</sequence>
<evidence type="ECO:0000313" key="3">
    <source>
        <dbReference type="EMBL" id="SCX10556.1"/>
    </source>
</evidence>
<organism evidence="3 4">
    <name type="scientific">Flavobacterium saliperosum</name>
    <dbReference type="NCBI Taxonomy" id="329186"/>
    <lineage>
        <taxon>Bacteria</taxon>
        <taxon>Pseudomonadati</taxon>
        <taxon>Bacteroidota</taxon>
        <taxon>Flavobacteriia</taxon>
        <taxon>Flavobacteriales</taxon>
        <taxon>Flavobacteriaceae</taxon>
        <taxon>Flavobacterium</taxon>
    </lineage>
</organism>
<gene>
    <name evidence="3" type="ORF">SAMN02927925_01592</name>
</gene>